<keyword evidence="3" id="KW-0804">Transcription</keyword>
<keyword evidence="6" id="KW-1185">Reference proteome</keyword>
<protein>
    <submittedName>
        <fullName evidence="5">Helix-turn-helix transcriptional regulator</fullName>
    </submittedName>
</protein>
<dbReference type="RefSeq" id="WP_187244748.1">
    <property type="nucleotide sequence ID" value="NZ_BAAAOK010000010.1"/>
</dbReference>
<accession>A0ABR7LSC5</accession>
<evidence type="ECO:0000256" key="2">
    <source>
        <dbReference type="ARBA" id="ARBA00023125"/>
    </source>
</evidence>
<evidence type="ECO:0000259" key="4">
    <source>
        <dbReference type="PROSITE" id="PS51118"/>
    </source>
</evidence>
<dbReference type="Gene3D" id="1.10.10.10">
    <property type="entry name" value="Winged helix-like DNA-binding domain superfamily/Winged helix DNA-binding domain"/>
    <property type="match status" value="1"/>
</dbReference>
<reference evidence="5 6" key="1">
    <citation type="submission" date="2020-06" db="EMBL/GenBank/DDBJ databases">
        <title>Actinomadura xiongansis sp. nov., isolated from soil of Baiyangdian.</title>
        <authorList>
            <person name="Zhang X."/>
        </authorList>
    </citation>
    <scope>NUCLEOTIDE SEQUENCE [LARGE SCALE GENOMIC DNA]</scope>
    <source>
        <strain evidence="5 6">HBUM206468</strain>
    </source>
</reference>
<sequence>MGAPSFHAPNADACRARGILDRIGDKWSLFVIAQLGDGTKRFTELKRDIDGISQRMLTVTLRGLERDGIVTRTMYPVMPPRVDYALTDMGRTLLDTVGTLVWWAEAHLAEIDAARASYDARAAQTDAVG</sequence>
<organism evidence="5 6">
    <name type="scientific">Actinomadura alba</name>
    <dbReference type="NCBI Taxonomy" id="406431"/>
    <lineage>
        <taxon>Bacteria</taxon>
        <taxon>Bacillati</taxon>
        <taxon>Actinomycetota</taxon>
        <taxon>Actinomycetes</taxon>
        <taxon>Streptosporangiales</taxon>
        <taxon>Thermomonosporaceae</taxon>
        <taxon>Actinomadura</taxon>
    </lineage>
</organism>
<dbReference type="InterPro" id="IPR036390">
    <property type="entry name" value="WH_DNA-bd_sf"/>
</dbReference>
<dbReference type="PANTHER" id="PTHR33204:SF39">
    <property type="entry name" value="TRANSCRIPTIONAL REGULATORY PROTEIN"/>
    <property type="match status" value="1"/>
</dbReference>
<dbReference type="EMBL" id="JABVEC010000014">
    <property type="protein sequence ID" value="MBC6467746.1"/>
    <property type="molecule type" value="Genomic_DNA"/>
</dbReference>
<keyword evidence="1" id="KW-0805">Transcription regulation</keyword>
<dbReference type="PROSITE" id="PS51118">
    <property type="entry name" value="HTH_HXLR"/>
    <property type="match status" value="1"/>
</dbReference>
<comment type="caution">
    <text evidence="5">The sequence shown here is derived from an EMBL/GenBank/DDBJ whole genome shotgun (WGS) entry which is preliminary data.</text>
</comment>
<dbReference type="PANTHER" id="PTHR33204">
    <property type="entry name" value="TRANSCRIPTIONAL REGULATOR, MARR FAMILY"/>
    <property type="match status" value="1"/>
</dbReference>
<feature type="domain" description="HTH hxlR-type" evidence="4">
    <location>
        <begin position="14"/>
        <end position="112"/>
    </location>
</feature>
<dbReference type="Proteomes" id="UP000805614">
    <property type="component" value="Unassembled WGS sequence"/>
</dbReference>
<proteinExistence type="predicted"/>
<dbReference type="InterPro" id="IPR002577">
    <property type="entry name" value="HTH_HxlR"/>
</dbReference>
<keyword evidence="2" id="KW-0238">DNA-binding</keyword>
<evidence type="ECO:0000256" key="1">
    <source>
        <dbReference type="ARBA" id="ARBA00023015"/>
    </source>
</evidence>
<name>A0ABR7LSC5_9ACTN</name>
<evidence type="ECO:0000313" key="6">
    <source>
        <dbReference type="Proteomes" id="UP000805614"/>
    </source>
</evidence>
<evidence type="ECO:0000256" key="3">
    <source>
        <dbReference type="ARBA" id="ARBA00023163"/>
    </source>
</evidence>
<evidence type="ECO:0000313" key="5">
    <source>
        <dbReference type="EMBL" id="MBC6467746.1"/>
    </source>
</evidence>
<dbReference type="SUPFAM" id="SSF46785">
    <property type="entry name" value="Winged helix' DNA-binding domain"/>
    <property type="match status" value="1"/>
</dbReference>
<dbReference type="Pfam" id="PF01638">
    <property type="entry name" value="HxlR"/>
    <property type="match status" value="1"/>
</dbReference>
<dbReference type="InterPro" id="IPR036388">
    <property type="entry name" value="WH-like_DNA-bd_sf"/>
</dbReference>
<gene>
    <name evidence="5" type="ORF">HKK74_19925</name>
</gene>